<dbReference type="AlphaFoldDB" id="T0ZYD2"/>
<feature type="non-terminal residue" evidence="1">
    <location>
        <position position="223"/>
    </location>
</feature>
<evidence type="ECO:0000313" key="1">
    <source>
        <dbReference type="EMBL" id="EQD34940.1"/>
    </source>
</evidence>
<organism evidence="1">
    <name type="scientific">mine drainage metagenome</name>
    <dbReference type="NCBI Taxonomy" id="410659"/>
    <lineage>
        <taxon>unclassified sequences</taxon>
        <taxon>metagenomes</taxon>
        <taxon>ecological metagenomes</taxon>
    </lineage>
</organism>
<comment type="caution">
    <text evidence="1">The sequence shown here is derived from an EMBL/GenBank/DDBJ whole genome shotgun (WGS) entry which is preliminary data.</text>
</comment>
<name>T0ZYD2_9ZZZZ</name>
<reference evidence="1" key="2">
    <citation type="journal article" date="2014" name="ISME J.">
        <title>Microbial stratification in low pH oxic and suboxic macroscopic growths along an acid mine drainage.</title>
        <authorList>
            <person name="Mendez-Garcia C."/>
            <person name="Mesa V."/>
            <person name="Sprenger R.R."/>
            <person name="Richter M."/>
            <person name="Diez M.S."/>
            <person name="Solano J."/>
            <person name="Bargiela R."/>
            <person name="Golyshina O.V."/>
            <person name="Manteca A."/>
            <person name="Ramos J.L."/>
            <person name="Gallego J.R."/>
            <person name="Llorente I."/>
            <person name="Martins Dos Santos V.A."/>
            <person name="Jensen O.N."/>
            <person name="Pelaez A.I."/>
            <person name="Sanchez J."/>
            <person name="Ferrer M."/>
        </authorList>
    </citation>
    <scope>NUCLEOTIDE SEQUENCE</scope>
</reference>
<reference evidence="1" key="1">
    <citation type="submission" date="2013-08" db="EMBL/GenBank/DDBJ databases">
        <authorList>
            <person name="Mendez C."/>
            <person name="Richter M."/>
            <person name="Ferrer M."/>
            <person name="Sanchez J."/>
        </authorList>
    </citation>
    <scope>NUCLEOTIDE SEQUENCE</scope>
</reference>
<gene>
    <name evidence="1" type="ORF">B1B_17011</name>
</gene>
<accession>T0ZYD2</accession>
<proteinExistence type="predicted"/>
<dbReference type="SUPFAM" id="SSF51726">
    <property type="entry name" value="UROD/MetE-like"/>
    <property type="match status" value="1"/>
</dbReference>
<sequence length="223" mass="23954">MPATYRTTMTGSWFRPPELVARLARSPSGELGPEDEAVYLAAERQAIRDQVHPAGSAAGLDQVSPGEQRVTGYTSYLPNRFDGFSTSERVAMPFSPELIAEMTESNPALVAQLGSARASFALPKIIAPLHYRDPAAARRAAEDAVRLAREEGAPGVFLPAASPGVSTIFYPNNPQVYPTHVDYLNALSAELAKEYRAILDVPGVTLQIDAPDLAMGKQTATGW</sequence>
<dbReference type="EMBL" id="AUZY01011351">
    <property type="protein sequence ID" value="EQD34940.1"/>
    <property type="molecule type" value="Genomic_DNA"/>
</dbReference>
<protein>
    <submittedName>
        <fullName evidence="1">Methionine synthase, vitamin-B12 independent</fullName>
    </submittedName>
</protein>
<dbReference type="InterPro" id="IPR038071">
    <property type="entry name" value="UROD/MetE-like_sf"/>
</dbReference>
<dbReference type="Gene3D" id="3.20.20.210">
    <property type="match status" value="1"/>
</dbReference>